<comment type="caution">
    <text evidence="2">The sequence shown here is derived from an EMBL/GenBank/DDBJ whole genome shotgun (WGS) entry which is preliminary data.</text>
</comment>
<organism evidence="2 3">
    <name type="scientific">candidate division TA06 bacterium</name>
    <dbReference type="NCBI Taxonomy" id="2250710"/>
    <lineage>
        <taxon>Bacteria</taxon>
        <taxon>Bacteria division TA06</taxon>
    </lineage>
</organism>
<dbReference type="Proteomes" id="UP000271125">
    <property type="component" value="Unassembled WGS sequence"/>
</dbReference>
<feature type="non-terminal residue" evidence="2">
    <location>
        <position position="143"/>
    </location>
</feature>
<feature type="domain" description="DUF6036" evidence="1">
    <location>
        <begin position="15"/>
        <end position="142"/>
    </location>
</feature>
<accession>A0A660SE46</accession>
<dbReference type="Gene3D" id="3.30.460.40">
    <property type="match status" value="1"/>
</dbReference>
<name>A0A660SE46_UNCT6</name>
<reference evidence="2 3" key="1">
    <citation type="submission" date="2018-06" db="EMBL/GenBank/DDBJ databases">
        <title>Extensive metabolic versatility and redundancy in microbially diverse, dynamic hydrothermal sediments.</title>
        <authorList>
            <person name="Dombrowski N."/>
            <person name="Teske A."/>
            <person name="Baker B.J."/>
        </authorList>
    </citation>
    <scope>NUCLEOTIDE SEQUENCE [LARGE SCALE GENOMIC DNA]</scope>
    <source>
        <strain evidence="2">B10_G13</strain>
    </source>
</reference>
<dbReference type="SUPFAM" id="SSF81301">
    <property type="entry name" value="Nucleotidyltransferase"/>
    <property type="match status" value="1"/>
</dbReference>
<protein>
    <recommendedName>
        <fullName evidence="1">DUF6036 domain-containing protein</fullName>
    </recommendedName>
</protein>
<evidence type="ECO:0000259" key="1">
    <source>
        <dbReference type="Pfam" id="PF19502"/>
    </source>
</evidence>
<gene>
    <name evidence="2" type="ORF">DRP43_05935</name>
</gene>
<dbReference type="InterPro" id="IPR043519">
    <property type="entry name" value="NT_sf"/>
</dbReference>
<evidence type="ECO:0000313" key="3">
    <source>
        <dbReference type="Proteomes" id="UP000271125"/>
    </source>
</evidence>
<dbReference type="EMBL" id="QNBD01000296">
    <property type="protein sequence ID" value="RKX68260.1"/>
    <property type="molecule type" value="Genomic_DNA"/>
</dbReference>
<dbReference type="Pfam" id="PF19502">
    <property type="entry name" value="DUF6036"/>
    <property type="match status" value="1"/>
</dbReference>
<dbReference type="AlphaFoldDB" id="A0A660SE46"/>
<sequence length="143" mass="16648">MEHNPDFKDLFHLLEKEKVEYLIVGAYALIYYATPRYTKDIDIWVKPQPENIKKLWTALEEFGAPLIDITPEDLLNPDIIYQIGVEPNRIDILTSIPGLEFKAAWKNKAVSSYAGERIYILSLDDLIKTKKRTDRPQDRVDLE</sequence>
<dbReference type="InterPro" id="IPR045792">
    <property type="entry name" value="DUF6036"/>
</dbReference>
<evidence type="ECO:0000313" key="2">
    <source>
        <dbReference type="EMBL" id="RKX68260.1"/>
    </source>
</evidence>
<proteinExistence type="predicted"/>